<keyword evidence="3" id="KW-1185">Reference proteome</keyword>
<evidence type="ECO:0000313" key="2">
    <source>
        <dbReference type="EMBL" id="OCK84259.1"/>
    </source>
</evidence>
<sequence length="826" mass="93983">MPSNMQSESLKNSSSTTRKNSLPASWRYSAAYNSDLVLQHTNSELENFNIDEILENFPSEDFVNFSSNDVANPSDDFSDLLADYEPSAYTNTANRDTVIASCRASAQMAHQPYFAVPRDATNYEPGLYQSAVPTIDPQLLDPLNPQDSAYVTAQLDQPAPQACYTNSTTYIYDGDLEFAEQTHMKPQADARTFRHNSDAFGQNVDASRKTSSGSTSSSNFSDHSQLNKARRAPTKNVTATYRPEKPTKNDDTPWVRTNAITKGETTRTGKINQYDPKKVYVQDLPHPLGTWSGSQTEFRYSMYGELSERTYSVKQIQEFLFEHPRTKDCRLKLWIQKAPTDSARRYKSPTHSDCRFRDCPVQKHLRGSITHGHYRVAFDENWRKYGQNADPFLAAGYVHLYCLERFLDFPEIVQFLDVEADTRQLVNEPKQRFAATLSESVEASVASRFIEACKSGNLLELYPNYPNHAEYQNGAKKPHEDTLTYALHVAKEETRPPAQLRQFQNRGLTGSHIVVHKGDLEMFCAQKTKQRTQKWAKRKRTEVEDSNADGVNAVSVVESDEEEEREEVKRPRKRRNAASKAGPKAHKGPFKGRKSPAPTRDQPRQQNLRSKTRVNYPEEVLIPSTLKEDGLIVLDDPQTQKPRSNPCSSLMESDAVSSLLITENNFQRQHLAPILTQDLDIQYDNFPSPFGWPPLRQVGQQYYQQVGSQGYQQVGQQGSQCQQAGPRYHHYEDTLNYGIGRRKVVEHYVYDPNQWNKYSLRRRPSRFNVARCGSSAREVISRQLKDSVISTKATSQPRRRSARLASLWSCQRRLGSLGSIFTSDSP</sequence>
<evidence type="ECO:0000313" key="3">
    <source>
        <dbReference type="Proteomes" id="UP000250266"/>
    </source>
</evidence>
<evidence type="ECO:0000256" key="1">
    <source>
        <dbReference type="SAM" id="MobiDB-lite"/>
    </source>
</evidence>
<dbReference type="AlphaFoldDB" id="A0A8E2JJE4"/>
<reference evidence="2 3" key="1">
    <citation type="journal article" date="2016" name="Nat. Commun.">
        <title>Ectomycorrhizal ecology is imprinted in the genome of the dominant symbiotic fungus Cenococcum geophilum.</title>
        <authorList>
            <consortium name="DOE Joint Genome Institute"/>
            <person name="Peter M."/>
            <person name="Kohler A."/>
            <person name="Ohm R.A."/>
            <person name="Kuo A."/>
            <person name="Krutzmann J."/>
            <person name="Morin E."/>
            <person name="Arend M."/>
            <person name="Barry K.W."/>
            <person name="Binder M."/>
            <person name="Choi C."/>
            <person name="Clum A."/>
            <person name="Copeland A."/>
            <person name="Grisel N."/>
            <person name="Haridas S."/>
            <person name="Kipfer T."/>
            <person name="LaButti K."/>
            <person name="Lindquist E."/>
            <person name="Lipzen A."/>
            <person name="Maire R."/>
            <person name="Meier B."/>
            <person name="Mihaltcheva S."/>
            <person name="Molinier V."/>
            <person name="Murat C."/>
            <person name="Poggeler S."/>
            <person name="Quandt C.A."/>
            <person name="Sperisen C."/>
            <person name="Tritt A."/>
            <person name="Tisserant E."/>
            <person name="Crous P.W."/>
            <person name="Henrissat B."/>
            <person name="Nehls U."/>
            <person name="Egli S."/>
            <person name="Spatafora J.W."/>
            <person name="Grigoriev I.V."/>
            <person name="Martin F.M."/>
        </authorList>
    </citation>
    <scope>NUCLEOTIDE SEQUENCE [LARGE SCALE GENOMIC DNA]</scope>
    <source>
        <strain evidence="2 3">CBS 459.81</strain>
    </source>
</reference>
<name>A0A8E2JJE4_9PEZI</name>
<organism evidence="2 3">
    <name type="scientific">Lepidopterella palustris CBS 459.81</name>
    <dbReference type="NCBI Taxonomy" id="1314670"/>
    <lineage>
        <taxon>Eukaryota</taxon>
        <taxon>Fungi</taxon>
        <taxon>Dikarya</taxon>
        <taxon>Ascomycota</taxon>
        <taxon>Pezizomycotina</taxon>
        <taxon>Dothideomycetes</taxon>
        <taxon>Pleosporomycetidae</taxon>
        <taxon>Mytilinidiales</taxon>
        <taxon>Argynnaceae</taxon>
        <taxon>Lepidopterella</taxon>
    </lineage>
</organism>
<feature type="region of interest" description="Disordered" evidence="1">
    <location>
        <begin position="530"/>
        <end position="616"/>
    </location>
</feature>
<accession>A0A8E2JJE4</accession>
<dbReference type="Proteomes" id="UP000250266">
    <property type="component" value="Unassembled WGS sequence"/>
</dbReference>
<feature type="compositionally biased region" description="Low complexity" evidence="1">
    <location>
        <begin position="209"/>
        <end position="224"/>
    </location>
</feature>
<dbReference type="EMBL" id="KV744841">
    <property type="protein sequence ID" value="OCK84259.1"/>
    <property type="molecule type" value="Genomic_DNA"/>
</dbReference>
<feature type="compositionally biased region" description="Basic and acidic residues" evidence="1">
    <location>
        <begin position="242"/>
        <end position="253"/>
    </location>
</feature>
<dbReference type="OrthoDB" id="5307331at2759"/>
<feature type="region of interest" description="Disordered" evidence="1">
    <location>
        <begin position="1"/>
        <end position="20"/>
    </location>
</feature>
<feature type="compositionally biased region" description="Basic residues" evidence="1">
    <location>
        <begin position="530"/>
        <end position="540"/>
    </location>
</feature>
<proteinExistence type="predicted"/>
<gene>
    <name evidence="2" type="ORF">K432DRAFT_422726</name>
</gene>
<feature type="region of interest" description="Disordered" evidence="1">
    <location>
        <begin position="200"/>
        <end position="255"/>
    </location>
</feature>
<protein>
    <submittedName>
        <fullName evidence="2">Uncharacterized protein</fullName>
    </submittedName>
</protein>
<feature type="compositionally biased region" description="Basic residues" evidence="1">
    <location>
        <begin position="570"/>
        <end position="594"/>
    </location>
</feature>